<feature type="binding site" evidence="11">
    <location>
        <position position="42"/>
    </location>
    <ligand>
        <name>[4Fe-4S] cluster</name>
        <dbReference type="ChEBI" id="CHEBI:49883"/>
    </ligand>
</feature>
<comment type="function">
    <text evidence="11">Acts as a transcriptional regulator. Probably redox-responsive. The apo- but not holo-form probably binds DNA.</text>
</comment>
<keyword evidence="6 11" id="KW-0411">Iron-sulfur</keyword>
<evidence type="ECO:0000256" key="6">
    <source>
        <dbReference type="ARBA" id="ARBA00023014"/>
    </source>
</evidence>
<keyword evidence="5 11" id="KW-0408">Iron</keyword>
<protein>
    <recommendedName>
        <fullName evidence="11">Transcriptional regulator WhiB</fullName>
    </recommendedName>
</protein>
<comment type="caution">
    <text evidence="14">The sequence shown here is derived from an EMBL/GenBank/DDBJ whole genome shotgun (WGS) entry which is preliminary data.</text>
</comment>
<evidence type="ECO:0000256" key="5">
    <source>
        <dbReference type="ARBA" id="ARBA00023004"/>
    </source>
</evidence>
<feature type="binding site" evidence="11">
    <location>
        <position position="13"/>
    </location>
    <ligand>
        <name>[4Fe-4S] cluster</name>
        <dbReference type="ChEBI" id="CHEBI:49883"/>
    </ligand>
</feature>
<dbReference type="PANTHER" id="PTHR38839">
    <property type="entry name" value="TRANSCRIPTIONAL REGULATOR WHID-RELATED"/>
    <property type="match status" value="1"/>
</dbReference>
<evidence type="ECO:0000256" key="1">
    <source>
        <dbReference type="ARBA" id="ARBA00004496"/>
    </source>
</evidence>
<feature type="domain" description="4Fe-4S Wbl-type" evidence="13">
    <location>
        <begin position="12"/>
        <end position="72"/>
    </location>
</feature>
<comment type="similarity">
    <text evidence="2 11">Belongs to the WhiB family.</text>
</comment>
<evidence type="ECO:0000256" key="2">
    <source>
        <dbReference type="ARBA" id="ARBA00006597"/>
    </source>
</evidence>
<reference evidence="14 15" key="1">
    <citation type="submission" date="2022-01" db="EMBL/GenBank/DDBJ databases">
        <title>Draft Genome Sequences of Seven Type Strains of the Genus Streptomyces.</title>
        <authorList>
            <person name="Aziz S."/>
            <person name="Coretto E."/>
            <person name="Chronakova A."/>
            <person name="Sproer C."/>
            <person name="Huber K."/>
            <person name="Nouioui I."/>
            <person name="Gross H."/>
        </authorList>
    </citation>
    <scope>NUCLEOTIDE SEQUENCE [LARGE SCALE GENOMIC DNA]</scope>
    <source>
        <strain evidence="14 15">DSM 41685</strain>
    </source>
</reference>
<feature type="region of interest" description="Disordered" evidence="12">
    <location>
        <begin position="121"/>
        <end position="141"/>
    </location>
</feature>
<evidence type="ECO:0000256" key="12">
    <source>
        <dbReference type="SAM" id="MobiDB-lite"/>
    </source>
</evidence>
<dbReference type="InterPro" id="IPR003482">
    <property type="entry name" value="Whib"/>
</dbReference>
<comment type="PTM">
    <text evidence="11">The Fe-S cluster can be nitrosylated by nitric oxide (NO).</text>
</comment>
<dbReference type="PROSITE" id="PS51674">
    <property type="entry name" value="4FE4S_WBL"/>
    <property type="match status" value="1"/>
</dbReference>
<evidence type="ECO:0000256" key="3">
    <source>
        <dbReference type="ARBA" id="ARBA00022485"/>
    </source>
</evidence>
<evidence type="ECO:0000256" key="7">
    <source>
        <dbReference type="ARBA" id="ARBA00023015"/>
    </source>
</evidence>
<keyword evidence="10 11" id="KW-0804">Transcription</keyword>
<comment type="subcellular location">
    <subcellularLocation>
        <location evidence="1 11">Cytoplasm</location>
    </subcellularLocation>
</comment>
<evidence type="ECO:0000256" key="9">
    <source>
        <dbReference type="ARBA" id="ARBA00023157"/>
    </source>
</evidence>
<keyword evidence="8 11" id="KW-0238">DNA-binding</keyword>
<dbReference type="RefSeq" id="WP_143649952.1">
    <property type="nucleotide sequence ID" value="NZ_JAKKZF010000102.1"/>
</dbReference>
<proteinExistence type="inferred from homology"/>
<dbReference type="HAMAP" id="MF_01479">
    <property type="entry name" value="WhiB"/>
    <property type="match status" value="1"/>
</dbReference>
<evidence type="ECO:0000256" key="11">
    <source>
        <dbReference type="HAMAP-Rule" id="MF_01479"/>
    </source>
</evidence>
<evidence type="ECO:0000313" key="15">
    <source>
        <dbReference type="Proteomes" id="UP001299012"/>
    </source>
</evidence>
<feature type="binding site" evidence="11">
    <location>
        <position position="48"/>
    </location>
    <ligand>
        <name>[4Fe-4S] cluster</name>
        <dbReference type="ChEBI" id="CHEBI:49883"/>
    </ligand>
</feature>
<evidence type="ECO:0000256" key="4">
    <source>
        <dbReference type="ARBA" id="ARBA00022723"/>
    </source>
</evidence>
<name>A0ABS9JL28_9ACTN</name>
<evidence type="ECO:0000256" key="8">
    <source>
        <dbReference type="ARBA" id="ARBA00023125"/>
    </source>
</evidence>
<keyword evidence="3 11" id="KW-0004">4Fe-4S</keyword>
<comment type="PTM">
    <text evidence="11">Upon Fe-S cluster removal intramolecular disulfide bonds are formed.</text>
</comment>
<evidence type="ECO:0000259" key="13">
    <source>
        <dbReference type="PROSITE" id="PS51674"/>
    </source>
</evidence>
<keyword evidence="15" id="KW-1185">Reference proteome</keyword>
<feature type="binding site" evidence="11">
    <location>
        <position position="39"/>
    </location>
    <ligand>
        <name>[4Fe-4S] cluster</name>
        <dbReference type="ChEBI" id="CHEBI:49883"/>
    </ligand>
</feature>
<dbReference type="Pfam" id="PF02467">
    <property type="entry name" value="Whib"/>
    <property type="match status" value="1"/>
</dbReference>
<evidence type="ECO:0000256" key="10">
    <source>
        <dbReference type="ARBA" id="ARBA00023163"/>
    </source>
</evidence>
<keyword evidence="9 11" id="KW-1015">Disulfide bond</keyword>
<dbReference type="EMBL" id="JAKKZF010000102">
    <property type="protein sequence ID" value="MCG0066267.1"/>
    <property type="molecule type" value="Genomic_DNA"/>
</dbReference>
<keyword evidence="11" id="KW-0963">Cytoplasm</keyword>
<accession>A0ABS9JL28</accession>
<sequence>MIRNLAWLQHAACAGMDVRAFFSSGHHARAQVNEARRVCATCPVQTQCAAWAIETGERWGVWGGMSQKQLREKRRRFTSRAKTSTTAPSSRKRKRQPAKCGTRSGYQKHLREKTEICGPCRQANTDADNRLRRTGTTKASV</sequence>
<comment type="cofactor">
    <cofactor evidence="11">
        <name>[4Fe-4S] cluster</name>
        <dbReference type="ChEBI" id="CHEBI:49883"/>
    </cofactor>
    <text evidence="11">Binds 1 [4Fe-4S] cluster per subunit. Following nitrosylation of the [4Fe-4S] cluster binds 1 [4Fe-8(NO)] cluster per subunit.</text>
</comment>
<gene>
    <name evidence="11" type="primary">whiB</name>
    <name evidence="14" type="ORF">L0F81_23745</name>
</gene>
<keyword evidence="4 11" id="KW-0479">Metal-binding</keyword>
<organism evidence="14 15">
    <name type="scientific">Streptomyces tricolor</name>
    <dbReference type="NCBI Taxonomy" id="68277"/>
    <lineage>
        <taxon>Bacteria</taxon>
        <taxon>Bacillati</taxon>
        <taxon>Actinomycetota</taxon>
        <taxon>Actinomycetes</taxon>
        <taxon>Kitasatosporales</taxon>
        <taxon>Streptomycetaceae</taxon>
        <taxon>Streptomyces</taxon>
        <taxon>Streptomyces violaceoruber group</taxon>
    </lineage>
</organism>
<feature type="region of interest" description="Disordered" evidence="12">
    <location>
        <begin position="64"/>
        <end position="108"/>
    </location>
</feature>
<keyword evidence="7 11" id="KW-0805">Transcription regulation</keyword>
<dbReference type="Proteomes" id="UP001299012">
    <property type="component" value="Unassembled WGS sequence"/>
</dbReference>
<feature type="compositionally biased region" description="Polar residues" evidence="12">
    <location>
        <begin position="80"/>
        <end position="89"/>
    </location>
</feature>
<dbReference type="InterPro" id="IPR034768">
    <property type="entry name" value="4FE4S_WBL"/>
</dbReference>
<evidence type="ECO:0000313" key="14">
    <source>
        <dbReference type="EMBL" id="MCG0066267.1"/>
    </source>
</evidence>